<dbReference type="Proteomes" id="UP001519924">
    <property type="component" value="Unassembled WGS sequence"/>
</dbReference>
<dbReference type="RefSeq" id="WP_220118376.1">
    <property type="nucleotide sequence ID" value="NZ_JAHZUY010000045.1"/>
</dbReference>
<name>A0ABS7F500_9PROT</name>
<evidence type="ECO:0000313" key="1">
    <source>
        <dbReference type="EMBL" id="MBW8270593.1"/>
    </source>
</evidence>
<proteinExistence type="predicted"/>
<reference evidence="1 2" key="1">
    <citation type="submission" date="2021-08" db="EMBL/GenBank/DDBJ databases">
        <title>Caldovatus sediminis gen. nov., sp. nov., a moderately thermophilic bacterium isolated from a hot spring.</title>
        <authorList>
            <person name="Hu C.-J."/>
            <person name="Li W.-J."/>
            <person name="Xian W.-D."/>
        </authorList>
    </citation>
    <scope>NUCLEOTIDE SEQUENCE [LARGE SCALE GENOMIC DNA]</scope>
    <source>
        <strain evidence="1 2">SYSU G05006</strain>
    </source>
</reference>
<gene>
    <name evidence="1" type="ORF">K1J50_14000</name>
</gene>
<organism evidence="1 2">
    <name type="scientific">Caldovatus aquaticus</name>
    <dbReference type="NCBI Taxonomy" id="2865671"/>
    <lineage>
        <taxon>Bacteria</taxon>
        <taxon>Pseudomonadati</taxon>
        <taxon>Pseudomonadota</taxon>
        <taxon>Alphaproteobacteria</taxon>
        <taxon>Acetobacterales</taxon>
        <taxon>Roseomonadaceae</taxon>
        <taxon>Caldovatus</taxon>
    </lineage>
</organism>
<keyword evidence="2" id="KW-1185">Reference proteome</keyword>
<evidence type="ECO:0000313" key="2">
    <source>
        <dbReference type="Proteomes" id="UP001519924"/>
    </source>
</evidence>
<comment type="caution">
    <text evidence="1">The sequence shown here is derived from an EMBL/GenBank/DDBJ whole genome shotgun (WGS) entry which is preliminary data.</text>
</comment>
<sequence>MLLARHGVTEVGGVPVVDALAATVKMAEAMVDLRRSAGLRPCRSGYFNARPPRQRMRELLRFYGIAALGRHEG</sequence>
<accession>A0ABS7F500</accession>
<dbReference type="Gene3D" id="3.40.50.12500">
    <property type="match status" value="1"/>
</dbReference>
<dbReference type="EMBL" id="JAHZUY010000045">
    <property type="protein sequence ID" value="MBW8270593.1"/>
    <property type="molecule type" value="Genomic_DNA"/>
</dbReference>
<protein>
    <submittedName>
        <fullName evidence="1">Uncharacterized protein</fullName>
    </submittedName>
</protein>
<dbReference type="InterPro" id="IPR053714">
    <property type="entry name" value="Iso_Racemase_Enz_sf"/>
</dbReference>